<feature type="chain" id="PRO_5041435846" evidence="2">
    <location>
        <begin position="26"/>
        <end position="117"/>
    </location>
</feature>
<evidence type="ECO:0000256" key="2">
    <source>
        <dbReference type="SAM" id="SignalP"/>
    </source>
</evidence>
<feature type="signal peptide" evidence="2">
    <location>
        <begin position="1"/>
        <end position="25"/>
    </location>
</feature>
<evidence type="ECO:0000313" key="3">
    <source>
        <dbReference type="EMBL" id="KAK0707758.1"/>
    </source>
</evidence>
<comment type="caution">
    <text evidence="3">The sequence shown here is derived from an EMBL/GenBank/DDBJ whole genome shotgun (WGS) entry which is preliminary data.</text>
</comment>
<gene>
    <name evidence="3" type="ORF">B0H67DRAFT_556390</name>
</gene>
<dbReference type="Proteomes" id="UP001172102">
    <property type="component" value="Unassembled WGS sequence"/>
</dbReference>
<evidence type="ECO:0000256" key="1">
    <source>
        <dbReference type="SAM" id="MobiDB-lite"/>
    </source>
</evidence>
<sequence>MQLTRAFDPAFMLAALLGLFPIVAAIMKECHFLGRSPALDGADIMPLKSKFHPISYGSLHFGSDPRIWRVAPKQEADDGVCCKPECRECDPRGETCGTSHRCKAEGSSTGTNKGSYS</sequence>
<dbReference type="AlphaFoldDB" id="A0AA40A229"/>
<keyword evidence="2" id="KW-0732">Signal</keyword>
<feature type="region of interest" description="Disordered" evidence="1">
    <location>
        <begin position="94"/>
        <end position="117"/>
    </location>
</feature>
<accession>A0AA40A229</accession>
<name>A0AA40A229_9PEZI</name>
<dbReference type="EMBL" id="JAUKUA010000006">
    <property type="protein sequence ID" value="KAK0707758.1"/>
    <property type="molecule type" value="Genomic_DNA"/>
</dbReference>
<keyword evidence="4" id="KW-1185">Reference proteome</keyword>
<proteinExistence type="predicted"/>
<feature type="compositionally biased region" description="Polar residues" evidence="1">
    <location>
        <begin position="106"/>
        <end position="117"/>
    </location>
</feature>
<organism evidence="3 4">
    <name type="scientific">Lasiosphaeris hirsuta</name>
    <dbReference type="NCBI Taxonomy" id="260670"/>
    <lineage>
        <taxon>Eukaryota</taxon>
        <taxon>Fungi</taxon>
        <taxon>Dikarya</taxon>
        <taxon>Ascomycota</taxon>
        <taxon>Pezizomycotina</taxon>
        <taxon>Sordariomycetes</taxon>
        <taxon>Sordariomycetidae</taxon>
        <taxon>Sordariales</taxon>
        <taxon>Lasiosphaeriaceae</taxon>
        <taxon>Lasiosphaeris</taxon>
    </lineage>
</organism>
<reference evidence="3" key="1">
    <citation type="submission" date="2023-06" db="EMBL/GenBank/DDBJ databases">
        <title>Genome-scale phylogeny and comparative genomics of the fungal order Sordariales.</title>
        <authorList>
            <consortium name="Lawrence Berkeley National Laboratory"/>
            <person name="Hensen N."/>
            <person name="Bonometti L."/>
            <person name="Westerberg I."/>
            <person name="Brannstrom I.O."/>
            <person name="Guillou S."/>
            <person name="Cros-Aarteil S."/>
            <person name="Calhoun S."/>
            <person name="Haridas S."/>
            <person name="Kuo A."/>
            <person name="Mondo S."/>
            <person name="Pangilinan J."/>
            <person name="Riley R."/>
            <person name="Labutti K."/>
            <person name="Andreopoulos B."/>
            <person name="Lipzen A."/>
            <person name="Chen C."/>
            <person name="Yanf M."/>
            <person name="Daum C."/>
            <person name="Ng V."/>
            <person name="Clum A."/>
            <person name="Steindorff A."/>
            <person name="Ohm R."/>
            <person name="Martin F."/>
            <person name="Silar P."/>
            <person name="Natvig D."/>
            <person name="Lalanne C."/>
            <person name="Gautier V."/>
            <person name="Ament-Velasquez S.L."/>
            <person name="Kruys A."/>
            <person name="Hutchinson M.I."/>
            <person name="Powell A.J."/>
            <person name="Barry K."/>
            <person name="Miller A.N."/>
            <person name="Grigoriev I.V."/>
            <person name="Debuchy R."/>
            <person name="Gladieux P."/>
            <person name="Thoren M.H."/>
            <person name="Johannesson H."/>
        </authorList>
    </citation>
    <scope>NUCLEOTIDE SEQUENCE</scope>
    <source>
        <strain evidence="3">SMH4607-1</strain>
    </source>
</reference>
<protein>
    <submittedName>
        <fullName evidence="3">Uncharacterized protein</fullName>
    </submittedName>
</protein>
<evidence type="ECO:0000313" key="4">
    <source>
        <dbReference type="Proteomes" id="UP001172102"/>
    </source>
</evidence>